<dbReference type="AlphaFoldDB" id="A0A810PZ82"/>
<name>A0A810PZ82_9FIRM</name>
<feature type="transmembrane region" description="Helical" evidence="1">
    <location>
        <begin position="87"/>
        <end position="103"/>
    </location>
</feature>
<feature type="transmembrane region" description="Helical" evidence="1">
    <location>
        <begin position="6"/>
        <end position="31"/>
    </location>
</feature>
<gene>
    <name evidence="2" type="ORF">MM35RIKEN_15440</name>
</gene>
<keyword evidence="1" id="KW-0812">Transmembrane</keyword>
<proteinExistence type="predicted"/>
<evidence type="ECO:0000313" key="2">
    <source>
        <dbReference type="EMBL" id="BCK79352.1"/>
    </source>
</evidence>
<evidence type="ECO:0000313" key="3">
    <source>
        <dbReference type="Proteomes" id="UP000681343"/>
    </source>
</evidence>
<dbReference type="EMBL" id="AP023416">
    <property type="protein sequence ID" value="BCK79352.1"/>
    <property type="molecule type" value="Genomic_DNA"/>
</dbReference>
<keyword evidence="3" id="KW-1185">Reference proteome</keyword>
<keyword evidence="2" id="KW-0614">Plasmid</keyword>
<organism evidence="2 3">
    <name type="scientific">Vescimonas fastidiosa</name>
    <dbReference type="NCBI Taxonomy" id="2714353"/>
    <lineage>
        <taxon>Bacteria</taxon>
        <taxon>Bacillati</taxon>
        <taxon>Bacillota</taxon>
        <taxon>Clostridia</taxon>
        <taxon>Eubacteriales</taxon>
        <taxon>Oscillospiraceae</taxon>
        <taxon>Vescimonas</taxon>
    </lineage>
</organism>
<evidence type="ECO:0000256" key="1">
    <source>
        <dbReference type="SAM" id="Phobius"/>
    </source>
</evidence>
<reference evidence="2" key="1">
    <citation type="submission" date="2020-09" db="EMBL/GenBank/DDBJ databases">
        <title>New species isolated from human feces.</title>
        <authorList>
            <person name="Kitahara M."/>
            <person name="Shigeno Y."/>
            <person name="Shime M."/>
            <person name="Matsumoto Y."/>
            <person name="Nakamura S."/>
            <person name="Motooka D."/>
            <person name="Fukuoka S."/>
            <person name="Nishikawa H."/>
            <person name="Benno Y."/>
        </authorList>
    </citation>
    <scope>NUCLEOTIDE SEQUENCE</scope>
    <source>
        <strain evidence="2">MM35</strain>
        <plasmid evidence="2">pMM35_01</plasmid>
    </source>
</reference>
<keyword evidence="1" id="KW-0472">Membrane</keyword>
<dbReference type="RefSeq" id="WP_212820857.1">
    <property type="nucleotide sequence ID" value="NZ_AP023416.1"/>
</dbReference>
<dbReference type="KEGG" id="vfa:MM35RIKEN_15440"/>
<feature type="transmembrane region" description="Helical" evidence="1">
    <location>
        <begin position="64"/>
        <end position="81"/>
    </location>
</feature>
<accession>A0A810PZ82</accession>
<sequence>MNESSISIFIVQAALALFTFFVAAPCVLNAISTFTVQARLAKTMVEEGVITEADRRLLQPKKQIAGVVISVILVGALVAVAARTAPYGFFSCGIAAIAGVLKYRRILEFNSLTVSRFKNTYQSVMNKSKYDQYVKKMF</sequence>
<protein>
    <submittedName>
        <fullName evidence="2">Uncharacterized protein</fullName>
    </submittedName>
</protein>
<keyword evidence="1" id="KW-1133">Transmembrane helix</keyword>
<dbReference type="Proteomes" id="UP000681343">
    <property type="component" value="Plasmid pMM35_01"/>
</dbReference>
<geneLocation type="plasmid" evidence="2 3">
    <name>pMM35_01</name>
</geneLocation>